<dbReference type="Pfam" id="PF03713">
    <property type="entry name" value="DUF305"/>
    <property type="match status" value="1"/>
</dbReference>
<evidence type="ECO:0000313" key="3">
    <source>
        <dbReference type="EMBL" id="NNU26710.1"/>
    </source>
</evidence>
<dbReference type="Proteomes" id="UP000557204">
    <property type="component" value="Unassembled WGS sequence"/>
</dbReference>
<evidence type="ECO:0000313" key="4">
    <source>
        <dbReference type="Proteomes" id="UP000557204"/>
    </source>
</evidence>
<dbReference type="RefSeq" id="WP_171246221.1">
    <property type="nucleotide sequence ID" value="NZ_JABFAJ010000007.1"/>
</dbReference>
<organism evidence="3 4">
    <name type="scientific">Isoptericola sediminis</name>
    <dbReference type="NCBI Taxonomy" id="2733572"/>
    <lineage>
        <taxon>Bacteria</taxon>
        <taxon>Bacillati</taxon>
        <taxon>Actinomycetota</taxon>
        <taxon>Actinomycetes</taxon>
        <taxon>Micrococcales</taxon>
        <taxon>Promicromonosporaceae</taxon>
        <taxon>Isoptericola</taxon>
    </lineage>
</organism>
<dbReference type="PANTHER" id="PTHR36933">
    <property type="entry name" value="SLL0788 PROTEIN"/>
    <property type="match status" value="1"/>
</dbReference>
<proteinExistence type="predicted"/>
<feature type="compositionally biased region" description="Low complexity" evidence="1">
    <location>
        <begin position="16"/>
        <end position="29"/>
    </location>
</feature>
<dbReference type="InterPro" id="IPR005183">
    <property type="entry name" value="DUF305_CopM-like"/>
</dbReference>
<dbReference type="InterPro" id="IPR012347">
    <property type="entry name" value="Ferritin-like"/>
</dbReference>
<comment type="caution">
    <text evidence="3">The sequence shown here is derived from an EMBL/GenBank/DDBJ whole genome shotgun (WGS) entry which is preliminary data.</text>
</comment>
<reference evidence="3 4" key="1">
    <citation type="submission" date="2020-05" db="EMBL/GenBank/DDBJ databases">
        <title>Genome sequence of Isoptericola sp. JC619 isolated from Chilika lagoon, India.</title>
        <authorList>
            <person name="Kumar D."/>
            <person name="Appam K."/>
            <person name="Gandham S."/>
            <person name="Uppada J."/>
            <person name="Sasikala C."/>
            <person name="Venkata Ramana C."/>
        </authorList>
    </citation>
    <scope>NUCLEOTIDE SEQUENCE [LARGE SCALE GENOMIC DNA]</scope>
    <source>
        <strain evidence="3 4">JC619</strain>
    </source>
</reference>
<keyword evidence="4" id="KW-1185">Reference proteome</keyword>
<dbReference type="Gene3D" id="1.20.1260.10">
    <property type="match status" value="1"/>
</dbReference>
<feature type="domain" description="DUF305" evidence="2">
    <location>
        <begin position="63"/>
        <end position="218"/>
    </location>
</feature>
<feature type="region of interest" description="Disordered" evidence="1">
    <location>
        <begin position="16"/>
        <end position="58"/>
    </location>
</feature>
<protein>
    <submittedName>
        <fullName evidence="3">DUF305 domain-containing protein</fullName>
    </submittedName>
</protein>
<dbReference type="PANTHER" id="PTHR36933:SF1">
    <property type="entry name" value="SLL0788 PROTEIN"/>
    <property type="match status" value="1"/>
</dbReference>
<sequence>MVTTLVAVTAVTSCTGGAPEEAAGTAAPESVVVQPGRPGEDSTTVQPEDFEATEPEDRWNEADATFVSDMIVHHAQALEMSALAADRAEDPSVLAIADRIRDTQGAEIHGMAGWLQGHGLPVPVPLEGGDGSGPRVPAEHDHEDMPGMLTDAQMAELEAATGAEFDRLYLEGMIQHHRGAVTMSTDLVGAGTNLRTQELAADIGAGQLAEIDRMQEMLDGL</sequence>
<evidence type="ECO:0000259" key="2">
    <source>
        <dbReference type="Pfam" id="PF03713"/>
    </source>
</evidence>
<dbReference type="EMBL" id="JABFAJ010000007">
    <property type="protein sequence ID" value="NNU26710.1"/>
    <property type="molecule type" value="Genomic_DNA"/>
</dbReference>
<gene>
    <name evidence="3" type="ORF">HLI28_04025</name>
</gene>
<evidence type="ECO:0000256" key="1">
    <source>
        <dbReference type="SAM" id="MobiDB-lite"/>
    </source>
</evidence>
<accession>A0A849K318</accession>
<name>A0A849K318_9MICO</name>
<dbReference type="AlphaFoldDB" id="A0A849K318"/>